<dbReference type="Proteomes" id="UP001592531">
    <property type="component" value="Unassembled WGS sequence"/>
</dbReference>
<keyword evidence="7" id="KW-0812">Transmembrane</keyword>
<dbReference type="InterPro" id="IPR050515">
    <property type="entry name" value="Beta-lactam/transpept"/>
</dbReference>
<dbReference type="PANTHER" id="PTHR30627">
    <property type="entry name" value="PEPTIDOGLYCAN D,D-TRANSPEPTIDASE"/>
    <property type="match status" value="1"/>
</dbReference>
<dbReference type="EMBL" id="JBHFAB010000004">
    <property type="protein sequence ID" value="MFC1416496.1"/>
    <property type="molecule type" value="Genomic_DNA"/>
</dbReference>
<dbReference type="InterPro" id="IPR001460">
    <property type="entry name" value="PCN-bd_Tpept"/>
</dbReference>
<dbReference type="EC" id="3.4.16.4" evidence="16"/>
<keyword evidence="4" id="KW-1003">Cell membrane</keyword>
<reference evidence="16 17" key="1">
    <citation type="submission" date="2024-09" db="EMBL/GenBank/DDBJ databases">
        <authorList>
            <person name="Lee S.D."/>
        </authorList>
    </citation>
    <scope>NUCLEOTIDE SEQUENCE [LARGE SCALE GENOMIC DNA]</scope>
    <source>
        <strain evidence="16 17">N8-3</strain>
    </source>
</reference>
<keyword evidence="10" id="KW-0573">Peptidoglycan synthesis</keyword>
<dbReference type="NCBIfam" id="TIGR03423">
    <property type="entry name" value="pbp2_mrdA"/>
    <property type="match status" value="1"/>
</dbReference>
<evidence type="ECO:0000256" key="7">
    <source>
        <dbReference type="ARBA" id="ARBA00022692"/>
    </source>
</evidence>
<comment type="similarity">
    <text evidence="3">Belongs to the transpeptidase family.</text>
</comment>
<evidence type="ECO:0000256" key="12">
    <source>
        <dbReference type="ARBA" id="ARBA00023136"/>
    </source>
</evidence>
<organism evidence="16 17">
    <name type="scientific">Streptacidiphilus cavernicola</name>
    <dbReference type="NCBI Taxonomy" id="3342716"/>
    <lineage>
        <taxon>Bacteria</taxon>
        <taxon>Bacillati</taxon>
        <taxon>Actinomycetota</taxon>
        <taxon>Actinomycetes</taxon>
        <taxon>Kitasatosporales</taxon>
        <taxon>Streptomycetaceae</taxon>
        <taxon>Streptacidiphilus</taxon>
    </lineage>
</organism>
<evidence type="ECO:0000259" key="14">
    <source>
        <dbReference type="Pfam" id="PF00905"/>
    </source>
</evidence>
<dbReference type="InterPro" id="IPR005311">
    <property type="entry name" value="PBP_dimer"/>
</dbReference>
<keyword evidence="6" id="KW-0645">Protease</keyword>
<keyword evidence="9" id="KW-0133">Cell shape</keyword>
<evidence type="ECO:0000256" key="6">
    <source>
        <dbReference type="ARBA" id="ARBA00022670"/>
    </source>
</evidence>
<protein>
    <submittedName>
        <fullName evidence="16">Penicillin-binding protein 2</fullName>
        <ecNumber evidence="16">3.4.16.4</ecNumber>
    </submittedName>
</protein>
<evidence type="ECO:0000256" key="2">
    <source>
        <dbReference type="ARBA" id="ARBA00004236"/>
    </source>
</evidence>
<dbReference type="PANTHER" id="PTHR30627:SF2">
    <property type="entry name" value="PEPTIDOGLYCAN D,D-TRANSPEPTIDASE MRDA"/>
    <property type="match status" value="1"/>
</dbReference>
<accession>A0ABV6VSD4</accession>
<evidence type="ECO:0000256" key="4">
    <source>
        <dbReference type="ARBA" id="ARBA00022475"/>
    </source>
</evidence>
<keyword evidence="11" id="KW-1133">Transmembrane helix</keyword>
<evidence type="ECO:0000256" key="1">
    <source>
        <dbReference type="ARBA" id="ARBA00004167"/>
    </source>
</evidence>
<evidence type="ECO:0000259" key="15">
    <source>
        <dbReference type="Pfam" id="PF03717"/>
    </source>
</evidence>
<evidence type="ECO:0000256" key="13">
    <source>
        <dbReference type="ARBA" id="ARBA00023316"/>
    </source>
</evidence>
<keyword evidence="5" id="KW-0997">Cell inner membrane</keyword>
<comment type="caution">
    <text evidence="16">The sequence shown here is derived from an EMBL/GenBank/DDBJ whole genome shotgun (WGS) entry which is preliminary data.</text>
</comment>
<dbReference type="InterPro" id="IPR017790">
    <property type="entry name" value="Penicillin-binding_protein_2"/>
</dbReference>
<keyword evidence="16" id="KW-0121">Carboxypeptidase</keyword>
<evidence type="ECO:0000313" key="17">
    <source>
        <dbReference type="Proteomes" id="UP001592531"/>
    </source>
</evidence>
<feature type="domain" description="Penicillin-binding protein transpeptidase" evidence="14">
    <location>
        <begin position="300"/>
        <end position="659"/>
    </location>
</feature>
<evidence type="ECO:0000256" key="9">
    <source>
        <dbReference type="ARBA" id="ARBA00022960"/>
    </source>
</evidence>
<evidence type="ECO:0000256" key="8">
    <source>
        <dbReference type="ARBA" id="ARBA00022801"/>
    </source>
</evidence>
<evidence type="ECO:0000256" key="11">
    <source>
        <dbReference type="ARBA" id="ARBA00022989"/>
    </source>
</evidence>
<dbReference type="SUPFAM" id="SSF56519">
    <property type="entry name" value="Penicillin binding protein dimerisation domain"/>
    <property type="match status" value="1"/>
</dbReference>
<proteinExistence type="inferred from homology"/>
<dbReference type="RefSeq" id="WP_380533765.1">
    <property type="nucleotide sequence ID" value="NZ_JBHFAB010000004.1"/>
</dbReference>
<feature type="domain" description="Penicillin-binding protein dimerisation" evidence="15">
    <location>
        <begin position="60"/>
        <end position="247"/>
    </location>
</feature>
<dbReference type="Pfam" id="PF00905">
    <property type="entry name" value="Transpeptidase"/>
    <property type="match status" value="1"/>
</dbReference>
<dbReference type="Gene3D" id="3.90.1310.10">
    <property type="entry name" value="Penicillin-binding protein 2a (Domain 2)"/>
    <property type="match status" value="1"/>
</dbReference>
<evidence type="ECO:0000256" key="10">
    <source>
        <dbReference type="ARBA" id="ARBA00022984"/>
    </source>
</evidence>
<dbReference type="SUPFAM" id="SSF56601">
    <property type="entry name" value="beta-lactamase/transpeptidase-like"/>
    <property type="match status" value="1"/>
</dbReference>
<dbReference type="GO" id="GO:0009002">
    <property type="term" value="F:serine-type D-Ala-D-Ala carboxypeptidase activity"/>
    <property type="evidence" value="ECO:0007669"/>
    <property type="project" value="UniProtKB-EC"/>
</dbReference>
<keyword evidence="12" id="KW-0472">Membrane</keyword>
<gene>
    <name evidence="16" type="primary">mrdA</name>
    <name evidence="16" type="ORF">ACEZDE_07560</name>
</gene>
<evidence type="ECO:0000313" key="16">
    <source>
        <dbReference type="EMBL" id="MFC1416496.1"/>
    </source>
</evidence>
<sequence>MTNIPPTGRNSRVTGRLIILQVLVLSLLATLGGRLWYLQIREGQHYVNQASSNHIRTVLVPAVRGEILDANGVALADNATKLVVSVSRTSLLQQKDGGTAVLDRLAQVLGLPATEVHDKVRLCDAKTPQPCWNGSPYQPIPVTDKATTQQAMQIMERSEDFPGVTADPTAVRQYPGPDGVNAAQELGYLSPVTQDEIDAATGPDGKSAYAPADQIGRSGLESVYDSALRGKPGTTDLEVDNLGRVMGTAGGTAEVPGDDVVTSIDARIQGIAEKQLQQAMLTLRKSYDPVSHENFKADSGAVVVMDVHTGRVIAMASAPTFDPNVWTGGISSKDYAALTSTKSDYPLLNRAIQGQSAPGSTFKVVTTSGAINAGYTYSDTFPCTSAMTIGGRVFKNFEGENYGMIDISKALEVSCDTVFYNIAYQQWLKDGGTKPKKPNDWLYKAAHAFGLGQKTGIDLPSEVPGRVPDRAWHQAYYDAMKDTWCKQAKSGKNDYATEIAKEDCVDFATLRAGDEVNYAIGQGDTLVTPIQMARIYSALANGGTLYQPQIAKAVVSPSGKVVKDMAPVVQGKLPDSQRTLQYIDQATANVITQGTAAWKFEGWPQNQVQLHAKTGTAEVVGKQSTSWFDTYTKDYAIVMTISQGGTGSGGSGPAVRNIYNALYGIQANNTIDPKKALLPTPQKSLPAFNPDGSVVQRAGFDGTVAGPVLAAPVQPAALLTAPAAPGAALAPVTAFALAPEQRRFIA</sequence>
<dbReference type="Pfam" id="PF03717">
    <property type="entry name" value="PBP_dimer"/>
    <property type="match status" value="1"/>
</dbReference>
<name>A0ABV6VSD4_9ACTN</name>
<keyword evidence="8 16" id="KW-0378">Hydrolase</keyword>
<evidence type="ECO:0000256" key="3">
    <source>
        <dbReference type="ARBA" id="ARBA00007171"/>
    </source>
</evidence>
<keyword evidence="17" id="KW-1185">Reference proteome</keyword>
<dbReference type="InterPro" id="IPR036138">
    <property type="entry name" value="PBP_dimer_sf"/>
</dbReference>
<comment type="subcellular location">
    <subcellularLocation>
        <location evidence="2">Cell membrane</location>
    </subcellularLocation>
    <subcellularLocation>
        <location evidence="1">Membrane</location>
        <topology evidence="1">Single-pass membrane protein</topology>
    </subcellularLocation>
</comment>
<dbReference type="Gene3D" id="3.40.710.10">
    <property type="entry name" value="DD-peptidase/beta-lactamase superfamily"/>
    <property type="match status" value="1"/>
</dbReference>
<evidence type="ECO:0000256" key="5">
    <source>
        <dbReference type="ARBA" id="ARBA00022519"/>
    </source>
</evidence>
<dbReference type="InterPro" id="IPR012338">
    <property type="entry name" value="Beta-lactam/transpept-like"/>
</dbReference>
<keyword evidence="13" id="KW-0961">Cell wall biogenesis/degradation</keyword>